<name>A0A6A6C3J1_ZASCE</name>
<dbReference type="RefSeq" id="XP_033662490.1">
    <property type="nucleotide sequence ID" value="XM_033808824.1"/>
</dbReference>
<accession>A0A6A6C3J1</accession>
<proteinExistence type="predicted"/>
<dbReference type="GeneID" id="54562096"/>
<dbReference type="Proteomes" id="UP000799537">
    <property type="component" value="Unassembled WGS sequence"/>
</dbReference>
<protein>
    <submittedName>
        <fullName evidence="1">Uncharacterized protein</fullName>
    </submittedName>
</protein>
<keyword evidence="2" id="KW-1185">Reference proteome</keyword>
<dbReference type="OrthoDB" id="62952at2759"/>
<dbReference type="PANTHER" id="PTHR42085:SF2">
    <property type="entry name" value="F-BOX DOMAIN-CONTAINING PROTEIN"/>
    <property type="match status" value="1"/>
</dbReference>
<organism evidence="1 2">
    <name type="scientific">Zasmidium cellare ATCC 36951</name>
    <dbReference type="NCBI Taxonomy" id="1080233"/>
    <lineage>
        <taxon>Eukaryota</taxon>
        <taxon>Fungi</taxon>
        <taxon>Dikarya</taxon>
        <taxon>Ascomycota</taxon>
        <taxon>Pezizomycotina</taxon>
        <taxon>Dothideomycetes</taxon>
        <taxon>Dothideomycetidae</taxon>
        <taxon>Mycosphaerellales</taxon>
        <taxon>Mycosphaerellaceae</taxon>
        <taxon>Zasmidium</taxon>
    </lineage>
</organism>
<gene>
    <name evidence="1" type="ORF">M409DRAFT_27996</name>
</gene>
<dbReference type="AlphaFoldDB" id="A0A6A6C3J1"/>
<evidence type="ECO:0000313" key="2">
    <source>
        <dbReference type="Proteomes" id="UP000799537"/>
    </source>
</evidence>
<dbReference type="PANTHER" id="PTHR42085">
    <property type="entry name" value="F-BOX DOMAIN-CONTAINING PROTEIN"/>
    <property type="match status" value="1"/>
</dbReference>
<reference evidence="1" key="1">
    <citation type="journal article" date="2020" name="Stud. Mycol.">
        <title>101 Dothideomycetes genomes: a test case for predicting lifestyles and emergence of pathogens.</title>
        <authorList>
            <person name="Haridas S."/>
            <person name="Albert R."/>
            <person name="Binder M."/>
            <person name="Bloem J."/>
            <person name="Labutti K."/>
            <person name="Salamov A."/>
            <person name="Andreopoulos B."/>
            <person name="Baker S."/>
            <person name="Barry K."/>
            <person name="Bills G."/>
            <person name="Bluhm B."/>
            <person name="Cannon C."/>
            <person name="Castanera R."/>
            <person name="Culley D."/>
            <person name="Daum C."/>
            <person name="Ezra D."/>
            <person name="Gonzalez J."/>
            <person name="Henrissat B."/>
            <person name="Kuo A."/>
            <person name="Liang C."/>
            <person name="Lipzen A."/>
            <person name="Lutzoni F."/>
            <person name="Magnuson J."/>
            <person name="Mondo S."/>
            <person name="Nolan M."/>
            <person name="Ohm R."/>
            <person name="Pangilinan J."/>
            <person name="Park H.-J."/>
            <person name="Ramirez L."/>
            <person name="Alfaro M."/>
            <person name="Sun H."/>
            <person name="Tritt A."/>
            <person name="Yoshinaga Y."/>
            <person name="Zwiers L.-H."/>
            <person name="Turgeon B."/>
            <person name="Goodwin S."/>
            <person name="Spatafora J."/>
            <person name="Crous P."/>
            <person name="Grigoriev I."/>
        </authorList>
    </citation>
    <scope>NUCLEOTIDE SEQUENCE</scope>
    <source>
        <strain evidence="1">ATCC 36951</strain>
    </source>
</reference>
<evidence type="ECO:0000313" key="1">
    <source>
        <dbReference type="EMBL" id="KAF2161601.1"/>
    </source>
</evidence>
<dbReference type="EMBL" id="ML993618">
    <property type="protein sequence ID" value="KAF2161601.1"/>
    <property type="molecule type" value="Genomic_DNA"/>
</dbReference>
<dbReference type="InterPro" id="IPR038883">
    <property type="entry name" value="AN11006-like"/>
</dbReference>
<sequence>MADDTDAEADAPCRLWKLPGELRNRIYRYVLIQQEDATGDSMVNVEANGYDRPGLLSTCKEIRREALKIYYYENTFHVQIKNFNSAPLVEWKNHYMAKPGGRTCYCGFGGTTENK</sequence>